<evidence type="ECO:0000256" key="6">
    <source>
        <dbReference type="ARBA" id="ARBA00022729"/>
    </source>
</evidence>
<organism evidence="15 16">
    <name type="scientific">Pygocentrus nattereri</name>
    <name type="common">Red-bellied piranha</name>
    <dbReference type="NCBI Taxonomy" id="42514"/>
    <lineage>
        <taxon>Eukaryota</taxon>
        <taxon>Metazoa</taxon>
        <taxon>Chordata</taxon>
        <taxon>Craniata</taxon>
        <taxon>Vertebrata</taxon>
        <taxon>Euteleostomi</taxon>
        <taxon>Actinopterygii</taxon>
        <taxon>Neopterygii</taxon>
        <taxon>Teleostei</taxon>
        <taxon>Ostariophysi</taxon>
        <taxon>Characiformes</taxon>
        <taxon>Characoidei</taxon>
        <taxon>Pygocentrus</taxon>
    </lineage>
</organism>
<dbReference type="Ensembl" id="ENSPNAT00000041527.1">
    <property type="protein sequence ID" value="ENSPNAP00000048890.1"/>
    <property type="gene ID" value="ENSPNAG00000030588.1"/>
</dbReference>
<evidence type="ECO:0000256" key="10">
    <source>
        <dbReference type="ARBA" id="ARBA00023180"/>
    </source>
</evidence>
<keyword evidence="10" id="KW-0325">Glycoprotein</keyword>
<evidence type="ECO:0000256" key="7">
    <source>
        <dbReference type="ARBA" id="ARBA00022989"/>
    </source>
</evidence>
<evidence type="ECO:0000313" key="16">
    <source>
        <dbReference type="Proteomes" id="UP001501920"/>
    </source>
</evidence>
<dbReference type="InterPro" id="IPR009861">
    <property type="entry name" value="HCST"/>
</dbReference>
<dbReference type="CTD" id="10870"/>
<dbReference type="PANTHER" id="PTHR21409:SF1">
    <property type="entry name" value="HEMATOPOIETIC CELL SIGNAL TRANSDUCER"/>
    <property type="match status" value="1"/>
</dbReference>
<proteinExistence type="inferred from homology"/>
<dbReference type="Gene3D" id="1.10.287.770">
    <property type="entry name" value="YojJ-like"/>
    <property type="match status" value="1"/>
</dbReference>
<keyword evidence="16" id="KW-1185">Reference proteome</keyword>
<evidence type="ECO:0000256" key="5">
    <source>
        <dbReference type="ARBA" id="ARBA00022692"/>
    </source>
</evidence>
<evidence type="ECO:0000256" key="3">
    <source>
        <dbReference type="ARBA" id="ARBA00018050"/>
    </source>
</evidence>
<dbReference type="Proteomes" id="UP001501920">
    <property type="component" value="Chromosome 3"/>
</dbReference>
<feature type="transmembrane region" description="Helical" evidence="13">
    <location>
        <begin position="36"/>
        <end position="58"/>
    </location>
</feature>
<keyword evidence="4" id="KW-0597">Phosphoprotein</keyword>
<name>A0AAR2JAC7_PYGNA</name>
<keyword evidence="7 13" id="KW-1133">Transmembrane helix</keyword>
<evidence type="ECO:0000313" key="15">
    <source>
        <dbReference type="Ensembl" id="ENSPNAP00000048890.1"/>
    </source>
</evidence>
<feature type="signal peptide" evidence="14">
    <location>
        <begin position="1"/>
        <end position="20"/>
    </location>
</feature>
<dbReference type="Pfam" id="PF07213">
    <property type="entry name" value="DAP10"/>
    <property type="match status" value="1"/>
</dbReference>
<keyword evidence="6 14" id="KW-0732">Signal</keyword>
<dbReference type="PANTHER" id="PTHR21409">
    <property type="entry name" value="HEMATOPOIETIC CELL SIGNAL TRANSDUCER"/>
    <property type="match status" value="1"/>
</dbReference>
<reference evidence="15" key="3">
    <citation type="submission" date="2025-09" db="UniProtKB">
        <authorList>
            <consortium name="Ensembl"/>
        </authorList>
    </citation>
    <scope>IDENTIFICATION</scope>
</reference>
<dbReference type="GO" id="GO:0051897">
    <property type="term" value="P:positive regulation of phosphatidylinositol 3-kinase/protein kinase B signal transduction"/>
    <property type="evidence" value="ECO:0007669"/>
    <property type="project" value="InterPro"/>
</dbReference>
<comment type="subcellular location">
    <subcellularLocation>
        <location evidence="1">Membrane</location>
        <topology evidence="1">Single-pass type I membrane protein</topology>
    </subcellularLocation>
</comment>
<keyword evidence="8 13" id="KW-0472">Membrane</keyword>
<comment type="similarity">
    <text evidence="2">Belongs to the DAP10 family.</text>
</comment>
<dbReference type="GO" id="GO:0050776">
    <property type="term" value="P:regulation of immune response"/>
    <property type="evidence" value="ECO:0007669"/>
    <property type="project" value="InterPro"/>
</dbReference>
<dbReference type="AlphaFoldDB" id="A0AAR2JAC7"/>
<dbReference type="GO" id="GO:0016020">
    <property type="term" value="C:membrane"/>
    <property type="evidence" value="ECO:0007669"/>
    <property type="project" value="UniProtKB-SubCell"/>
</dbReference>
<evidence type="ECO:0000256" key="8">
    <source>
        <dbReference type="ARBA" id="ARBA00023136"/>
    </source>
</evidence>
<dbReference type="GO" id="GO:0005102">
    <property type="term" value="F:signaling receptor binding"/>
    <property type="evidence" value="ECO:0007669"/>
    <property type="project" value="InterPro"/>
</dbReference>
<evidence type="ECO:0000256" key="12">
    <source>
        <dbReference type="ARBA" id="ARBA00031263"/>
    </source>
</evidence>
<evidence type="ECO:0000256" key="11">
    <source>
        <dbReference type="ARBA" id="ARBA00031053"/>
    </source>
</evidence>
<evidence type="ECO:0000256" key="4">
    <source>
        <dbReference type="ARBA" id="ARBA00022553"/>
    </source>
</evidence>
<evidence type="ECO:0000256" key="14">
    <source>
        <dbReference type="SAM" id="SignalP"/>
    </source>
</evidence>
<dbReference type="GeneTree" id="ENSGT01110000267501"/>
<gene>
    <name evidence="15" type="primary">HCST</name>
</gene>
<feature type="chain" id="PRO_5043961239" description="Hematopoietic cell signal transducer" evidence="14">
    <location>
        <begin position="21"/>
        <end position="81"/>
    </location>
</feature>
<reference evidence="15" key="2">
    <citation type="submission" date="2025-08" db="UniProtKB">
        <authorList>
            <consortium name="Ensembl"/>
        </authorList>
    </citation>
    <scope>IDENTIFICATION</scope>
</reference>
<evidence type="ECO:0000256" key="1">
    <source>
        <dbReference type="ARBA" id="ARBA00004479"/>
    </source>
</evidence>
<evidence type="ECO:0000256" key="13">
    <source>
        <dbReference type="SAM" id="Phobius"/>
    </source>
</evidence>
<protein>
    <recommendedName>
        <fullName evidence="3">Hematopoietic cell signal transducer</fullName>
    </recommendedName>
    <alternativeName>
        <fullName evidence="12">DNAX-activation protein 10</fullName>
    </alternativeName>
    <alternativeName>
        <fullName evidence="11">Membrane protein DAP10</fullName>
    </alternativeName>
</protein>
<reference evidence="15 16" key="1">
    <citation type="submission" date="2020-10" db="EMBL/GenBank/DDBJ databases">
        <title>Pygocentrus nattereri (red-bellied piranha) genome, fPygNat1, primary haplotype.</title>
        <authorList>
            <person name="Myers G."/>
            <person name="Meyer A."/>
            <person name="Karagic N."/>
            <person name="Pippel M."/>
            <person name="Winkler S."/>
            <person name="Tracey A."/>
            <person name="Wood J."/>
            <person name="Formenti G."/>
            <person name="Howe K."/>
            <person name="Fedrigo O."/>
            <person name="Jarvis E.D."/>
        </authorList>
    </citation>
    <scope>NUCLEOTIDE SEQUENCE [LARGE SCALE GENOMIC DNA]</scope>
</reference>
<evidence type="ECO:0000256" key="2">
    <source>
        <dbReference type="ARBA" id="ARBA00006724"/>
    </source>
</evidence>
<accession>A0AAR2JAC7</accession>
<keyword evidence="9" id="KW-1015">Disulfide bond</keyword>
<dbReference type="RefSeq" id="XP_017557580.1">
    <property type="nucleotide sequence ID" value="XM_017702091.2"/>
</dbReference>
<evidence type="ECO:0000256" key="9">
    <source>
        <dbReference type="ARBA" id="ARBA00023157"/>
    </source>
</evidence>
<keyword evidence="5 13" id="KW-0812">Transmembrane</keyword>
<dbReference type="GeneID" id="108429981"/>
<dbReference type="GO" id="GO:0043548">
    <property type="term" value="F:phosphatidylinositol 3-kinase binding"/>
    <property type="evidence" value="ECO:0007669"/>
    <property type="project" value="InterPro"/>
</dbReference>
<sequence length="81" mass="8827">MADNILLMLLFLPLIAMTSAEEPESSSCYRIAPATLAGVVLGDIALTIFIVGVTYCCASKRRQQKENADKVYMNVRANCKA</sequence>